<accession>A0A4C1Y4M4</accession>
<evidence type="ECO:0000313" key="1">
    <source>
        <dbReference type="EMBL" id="GBP71181.1"/>
    </source>
</evidence>
<dbReference type="AlphaFoldDB" id="A0A4C1Y4M4"/>
<sequence>MGIFKKINSCRGLDLSCGIRSCPHDIIYYEHAQHQHHYDHEEEPGWGPWSRAIHPEEAIEENEETEVDFPASPYRAYEKIAHAYARPTLTRG</sequence>
<keyword evidence="2" id="KW-1185">Reference proteome</keyword>
<gene>
    <name evidence="1" type="ORF">EVAR_89528_1</name>
</gene>
<proteinExistence type="predicted"/>
<dbReference type="EMBL" id="BGZK01001099">
    <property type="protein sequence ID" value="GBP71181.1"/>
    <property type="molecule type" value="Genomic_DNA"/>
</dbReference>
<comment type="caution">
    <text evidence="1">The sequence shown here is derived from an EMBL/GenBank/DDBJ whole genome shotgun (WGS) entry which is preliminary data.</text>
</comment>
<reference evidence="1 2" key="1">
    <citation type="journal article" date="2019" name="Commun. Biol.">
        <title>The bagworm genome reveals a unique fibroin gene that provides high tensile strength.</title>
        <authorList>
            <person name="Kono N."/>
            <person name="Nakamura H."/>
            <person name="Ohtoshi R."/>
            <person name="Tomita M."/>
            <person name="Numata K."/>
            <person name="Arakawa K."/>
        </authorList>
    </citation>
    <scope>NUCLEOTIDE SEQUENCE [LARGE SCALE GENOMIC DNA]</scope>
</reference>
<dbReference type="Proteomes" id="UP000299102">
    <property type="component" value="Unassembled WGS sequence"/>
</dbReference>
<protein>
    <submittedName>
        <fullName evidence="1">Uncharacterized protein</fullName>
    </submittedName>
</protein>
<name>A0A4C1Y4M4_EUMVA</name>
<dbReference type="OrthoDB" id="7429417at2759"/>
<evidence type="ECO:0000313" key="2">
    <source>
        <dbReference type="Proteomes" id="UP000299102"/>
    </source>
</evidence>
<organism evidence="1 2">
    <name type="scientific">Eumeta variegata</name>
    <name type="common">Bagworm moth</name>
    <name type="synonym">Eumeta japonica</name>
    <dbReference type="NCBI Taxonomy" id="151549"/>
    <lineage>
        <taxon>Eukaryota</taxon>
        <taxon>Metazoa</taxon>
        <taxon>Ecdysozoa</taxon>
        <taxon>Arthropoda</taxon>
        <taxon>Hexapoda</taxon>
        <taxon>Insecta</taxon>
        <taxon>Pterygota</taxon>
        <taxon>Neoptera</taxon>
        <taxon>Endopterygota</taxon>
        <taxon>Lepidoptera</taxon>
        <taxon>Glossata</taxon>
        <taxon>Ditrysia</taxon>
        <taxon>Tineoidea</taxon>
        <taxon>Psychidae</taxon>
        <taxon>Oiketicinae</taxon>
        <taxon>Eumeta</taxon>
    </lineage>
</organism>